<evidence type="ECO:0000313" key="9">
    <source>
        <dbReference type="EMBL" id="TSD08638.1"/>
    </source>
</evidence>
<dbReference type="GO" id="GO:0006508">
    <property type="term" value="P:proteolysis"/>
    <property type="evidence" value="ECO:0007669"/>
    <property type="project" value="UniProtKB-KW"/>
</dbReference>
<evidence type="ECO:0000256" key="1">
    <source>
        <dbReference type="ARBA" id="ARBA00011073"/>
    </source>
</evidence>
<evidence type="ECO:0000259" key="8">
    <source>
        <dbReference type="Pfam" id="PF00082"/>
    </source>
</evidence>
<dbReference type="Pfam" id="PF00082">
    <property type="entry name" value="Peptidase_S8"/>
    <property type="match status" value="2"/>
</dbReference>
<dbReference type="Proteomes" id="UP000319894">
    <property type="component" value="Unassembled WGS sequence"/>
</dbReference>
<feature type="domain" description="Peptidase S8/S53" evidence="8">
    <location>
        <begin position="189"/>
        <end position="313"/>
    </location>
</feature>
<evidence type="ECO:0000256" key="3">
    <source>
        <dbReference type="ARBA" id="ARBA00022801"/>
    </source>
</evidence>
<feature type="region of interest" description="Disordered" evidence="7">
    <location>
        <begin position="56"/>
        <end position="81"/>
    </location>
</feature>
<sequence>MLPSGQTSVPLRPVLLIAAGVVLICLTTTSAGAVAGQSELHFSDDSASAPEWSEGVMMARSGPGNTTNESSNSSADPAAPPYNATELREQARQPAGAAQTTSETQEQYLLQTAGVTEQRLAKLKSLDANVEVRHRDLLQIRAPSQQLPAIRQLTWVRSVAPLGQATPAEVSEGVSILNADSAHARGITGADIKVGVIDNGFDPNNPEISENVEAVRSFHSRGITGTNTRHGTAVSEIVVDTAPNASLHLVNFEGGQIRFVQSVNYLIEQDVDVIVASYGFFGLPRDGSLPASEAFTRAQNEGIVTVSSTGNSAEKHWERPARDSDDDTFIEVNEQGAEKIYLNDGEAIQGSESIFLYWGQYAEPSNQDYDLALYKQTQGDDTLVAESTAPQRGNNPGQEVIRTNLDAGVYYLVITNFDADGSQTLNIDTTEAPIVPNVSRGSITAPASGVGVIGVGAFSSANFAIPSYSSQGPTDDGRRGVDVVAPTGVSTAAFTPFGGTSAAAPHIAGLSALALQANPSLSPRNVTERIQQSATDTGPPGVDIETGYGRPDAEQLLIGQGTVSGVIATETGQPVSDATVRLLIADTDKVVSSTTTDNQGEYVFSDIATGQYIVEVEFGQDTNRSEIFSVPDGGTVSPEVSITGAAVELSVAAPATVQPGSTVTVTAEVTNRDVPEASSGLINLSTGAAPLSLANERTSPVFLGFGGNPIPAVDDTVSQEFELIVAEEAAVGQNATLTAEARLQNGDATRNTTTTRTVTISNQQDPAQRFDTNGEPGIQGDEVLDAISQFNEGGDLEPGDVLDVISAFNENNA</sequence>
<dbReference type="AlphaFoldDB" id="A0A554MU32"/>
<name>A0A554MU32_9EURY</name>
<keyword evidence="10" id="KW-1185">Reference proteome</keyword>
<dbReference type="Gene3D" id="2.60.120.380">
    <property type="match status" value="1"/>
</dbReference>
<evidence type="ECO:0000256" key="7">
    <source>
        <dbReference type="SAM" id="MobiDB-lite"/>
    </source>
</evidence>
<dbReference type="PRINTS" id="PR00723">
    <property type="entry name" value="SUBTILISIN"/>
</dbReference>
<evidence type="ECO:0000256" key="4">
    <source>
        <dbReference type="ARBA" id="ARBA00022825"/>
    </source>
</evidence>
<evidence type="ECO:0000256" key="6">
    <source>
        <dbReference type="PROSITE-ProRule" id="PRU01240"/>
    </source>
</evidence>
<evidence type="ECO:0000313" key="10">
    <source>
        <dbReference type="Proteomes" id="UP000319894"/>
    </source>
</evidence>
<evidence type="ECO:0000256" key="2">
    <source>
        <dbReference type="ARBA" id="ARBA00022670"/>
    </source>
</evidence>
<dbReference type="OrthoDB" id="341609at2157"/>
<gene>
    <name evidence="9" type="ORF">DP107_18855</name>
</gene>
<dbReference type="PANTHER" id="PTHR43806">
    <property type="entry name" value="PEPTIDASE S8"/>
    <property type="match status" value="1"/>
</dbReference>
<protein>
    <recommendedName>
        <fullName evidence="8">Peptidase S8/S53 domain-containing protein</fullName>
    </recommendedName>
</protein>
<dbReference type="PROSITE" id="PS00138">
    <property type="entry name" value="SUBTILASE_SER"/>
    <property type="match status" value="1"/>
</dbReference>
<evidence type="ECO:0000256" key="5">
    <source>
        <dbReference type="PIRSR" id="PIRSR615500-1"/>
    </source>
</evidence>
<keyword evidence="4 6" id="KW-0720">Serine protease</keyword>
<feature type="active site" description="Charge relay system" evidence="5 6">
    <location>
        <position position="501"/>
    </location>
</feature>
<keyword evidence="2 6" id="KW-0645">Protease</keyword>
<reference evidence="9 10" key="1">
    <citation type="submission" date="2018-06" db="EMBL/GenBank/DDBJ databases">
        <title>Natronomonas sp. F16-60 a new haloarchaeon isolated from a solar saltern of Isla Cristina, Huelva, Spain.</title>
        <authorList>
            <person name="Duran-Viseras A."/>
            <person name="Sanchez-Porro C."/>
            <person name="Ventosa A."/>
        </authorList>
    </citation>
    <scope>NUCLEOTIDE SEQUENCE [LARGE SCALE GENOMIC DNA]</scope>
    <source>
        <strain evidence="9 10">F16-60</strain>
    </source>
</reference>
<feature type="active site" description="Charge relay system" evidence="5 6">
    <location>
        <position position="230"/>
    </location>
</feature>
<feature type="active site" description="Charge relay system" evidence="5 6">
    <location>
        <position position="198"/>
    </location>
</feature>
<dbReference type="InterPro" id="IPR023828">
    <property type="entry name" value="Peptidase_S8_Ser-AS"/>
</dbReference>
<dbReference type="PANTHER" id="PTHR43806:SF11">
    <property type="entry name" value="CEREVISIN-RELATED"/>
    <property type="match status" value="1"/>
</dbReference>
<comment type="similarity">
    <text evidence="1 6">Belongs to the peptidase S8 family.</text>
</comment>
<dbReference type="Gene3D" id="3.40.50.200">
    <property type="entry name" value="Peptidase S8/S53 domain"/>
    <property type="match status" value="1"/>
</dbReference>
<dbReference type="RefSeq" id="WP_144263644.1">
    <property type="nucleotide sequence ID" value="NZ_QMDX01000031.1"/>
</dbReference>
<dbReference type="InterPro" id="IPR013783">
    <property type="entry name" value="Ig-like_fold"/>
</dbReference>
<feature type="domain" description="Peptidase S8/S53" evidence="8">
    <location>
        <begin position="441"/>
        <end position="549"/>
    </location>
</feature>
<proteinExistence type="inferred from homology"/>
<dbReference type="Pfam" id="PF13620">
    <property type="entry name" value="CarboxypepD_reg"/>
    <property type="match status" value="1"/>
</dbReference>
<dbReference type="InParanoid" id="A0A554MU32"/>
<comment type="caution">
    <text evidence="9">The sequence shown here is derived from an EMBL/GenBank/DDBJ whole genome shotgun (WGS) entry which is preliminary data.</text>
</comment>
<dbReference type="InterPro" id="IPR036852">
    <property type="entry name" value="Peptidase_S8/S53_dom_sf"/>
</dbReference>
<dbReference type="EMBL" id="QMDX01000031">
    <property type="protein sequence ID" value="TSD08638.1"/>
    <property type="molecule type" value="Genomic_DNA"/>
</dbReference>
<accession>A0A554MU32</accession>
<dbReference type="InterPro" id="IPR015500">
    <property type="entry name" value="Peptidase_S8_subtilisin-rel"/>
</dbReference>
<organism evidence="9 10">
    <name type="scientific">Haloglomus irregulare</name>
    <dbReference type="NCBI Taxonomy" id="2234134"/>
    <lineage>
        <taxon>Archaea</taxon>
        <taxon>Methanobacteriati</taxon>
        <taxon>Methanobacteriota</taxon>
        <taxon>Stenosarchaea group</taxon>
        <taxon>Halobacteria</taxon>
        <taxon>Halobacteriales</taxon>
        <taxon>Natronomonadaceae</taxon>
        <taxon>Haloglomus</taxon>
    </lineage>
</organism>
<keyword evidence="3 6" id="KW-0378">Hydrolase</keyword>
<dbReference type="InterPro" id="IPR000209">
    <property type="entry name" value="Peptidase_S8/S53_dom"/>
</dbReference>
<dbReference type="SUPFAM" id="SSF52743">
    <property type="entry name" value="Subtilisin-like"/>
    <property type="match status" value="1"/>
</dbReference>
<dbReference type="PROSITE" id="PS51892">
    <property type="entry name" value="SUBTILASE"/>
    <property type="match status" value="1"/>
</dbReference>
<dbReference type="Gene3D" id="2.60.40.10">
    <property type="entry name" value="Immunoglobulins"/>
    <property type="match status" value="1"/>
</dbReference>
<feature type="compositionally biased region" description="Low complexity" evidence="7">
    <location>
        <begin position="68"/>
        <end position="81"/>
    </location>
</feature>
<dbReference type="SUPFAM" id="SSF49478">
    <property type="entry name" value="Cna protein B-type domain"/>
    <property type="match status" value="1"/>
</dbReference>
<dbReference type="GO" id="GO:0004252">
    <property type="term" value="F:serine-type endopeptidase activity"/>
    <property type="evidence" value="ECO:0007669"/>
    <property type="project" value="UniProtKB-UniRule"/>
</dbReference>
<dbReference type="InterPro" id="IPR050131">
    <property type="entry name" value="Peptidase_S8_subtilisin-like"/>
</dbReference>